<evidence type="ECO:0000313" key="2">
    <source>
        <dbReference type="Proteomes" id="UP001204953"/>
    </source>
</evidence>
<dbReference type="EMBL" id="JAMZMM010000012">
    <property type="protein sequence ID" value="MCP2727345.1"/>
    <property type="molecule type" value="Genomic_DNA"/>
</dbReference>
<organism evidence="1 2">
    <name type="scientific">Limnofasciculus baicalensis BBK-W-15</name>
    <dbReference type="NCBI Taxonomy" id="2699891"/>
    <lineage>
        <taxon>Bacteria</taxon>
        <taxon>Bacillati</taxon>
        <taxon>Cyanobacteriota</taxon>
        <taxon>Cyanophyceae</taxon>
        <taxon>Coleofasciculales</taxon>
        <taxon>Coleofasciculaceae</taxon>
        <taxon>Limnofasciculus</taxon>
        <taxon>Limnofasciculus baicalensis</taxon>
    </lineage>
</organism>
<dbReference type="RefSeq" id="WP_254010163.1">
    <property type="nucleotide sequence ID" value="NZ_JAMZMM010000012.1"/>
</dbReference>
<reference evidence="1" key="1">
    <citation type="submission" date="2022-06" db="EMBL/GenBank/DDBJ databases">
        <title>New cyanobacteria of genus Symplocastrum in benthos of Lake Baikal.</title>
        <authorList>
            <person name="Sorokovikova E."/>
            <person name="Tikhonova I."/>
            <person name="Krasnopeev A."/>
            <person name="Evseev P."/>
            <person name="Gladkikh A."/>
            <person name="Belykh O."/>
        </authorList>
    </citation>
    <scope>NUCLEOTIDE SEQUENCE</scope>
    <source>
        <strain evidence="1">BBK-W-15</strain>
    </source>
</reference>
<gene>
    <name evidence="1" type="ORF">NJ959_02515</name>
</gene>
<accession>A0AAE3GMI5</accession>
<name>A0AAE3GMI5_9CYAN</name>
<comment type="caution">
    <text evidence="1">The sequence shown here is derived from an EMBL/GenBank/DDBJ whole genome shotgun (WGS) entry which is preliminary data.</text>
</comment>
<proteinExistence type="predicted"/>
<sequence length="189" mass="21285">MMDVHESRKFKPQCFLYFLEDYQDVEDGFSPVAGEISFRITSHSSESITEVYLKSLANQVKSEFGRGSGFVWKKGKTNIAYTDKDNGLQLRILCRSMAEGERVVKAALSLTNTAFESDRLSEVNNANPTSAYPTVPGTVRILGKSRKRPRKRPIADVRFQYALLHIHGLPNPICLLDRTGTFRNPLIDA</sequence>
<evidence type="ECO:0000313" key="1">
    <source>
        <dbReference type="EMBL" id="MCP2727345.1"/>
    </source>
</evidence>
<dbReference type="Proteomes" id="UP001204953">
    <property type="component" value="Unassembled WGS sequence"/>
</dbReference>
<keyword evidence="2" id="KW-1185">Reference proteome</keyword>
<dbReference type="AlphaFoldDB" id="A0AAE3GMI5"/>
<protein>
    <submittedName>
        <fullName evidence="1">Uncharacterized protein</fullName>
    </submittedName>
</protein>